<evidence type="ECO:0000256" key="4">
    <source>
        <dbReference type="ARBA" id="ARBA00022825"/>
    </source>
</evidence>
<reference evidence="8 9" key="1">
    <citation type="journal article" date="2014" name="Nat. Commun.">
        <title>Klebsormidium flaccidum genome reveals primary factors for plant terrestrial adaptation.</title>
        <authorList>
            <person name="Hori K."/>
            <person name="Maruyama F."/>
            <person name="Fujisawa T."/>
            <person name="Togashi T."/>
            <person name="Yamamoto N."/>
            <person name="Seo M."/>
            <person name="Sato S."/>
            <person name="Yamada T."/>
            <person name="Mori H."/>
            <person name="Tajima N."/>
            <person name="Moriyama T."/>
            <person name="Ikeuchi M."/>
            <person name="Watanabe M."/>
            <person name="Wada H."/>
            <person name="Kobayashi K."/>
            <person name="Saito M."/>
            <person name="Masuda T."/>
            <person name="Sasaki-Sekimoto Y."/>
            <person name="Mashiguchi K."/>
            <person name="Awai K."/>
            <person name="Shimojima M."/>
            <person name="Masuda S."/>
            <person name="Iwai M."/>
            <person name="Nobusawa T."/>
            <person name="Narise T."/>
            <person name="Kondo S."/>
            <person name="Saito H."/>
            <person name="Sato R."/>
            <person name="Murakawa M."/>
            <person name="Ihara Y."/>
            <person name="Oshima-Yamada Y."/>
            <person name="Ohtaka K."/>
            <person name="Satoh M."/>
            <person name="Sonobe K."/>
            <person name="Ishii M."/>
            <person name="Ohtani R."/>
            <person name="Kanamori-Sato M."/>
            <person name="Honoki R."/>
            <person name="Miyazaki D."/>
            <person name="Mochizuki H."/>
            <person name="Umetsu J."/>
            <person name="Higashi K."/>
            <person name="Shibata D."/>
            <person name="Kamiya Y."/>
            <person name="Sato N."/>
            <person name="Nakamura Y."/>
            <person name="Tabata S."/>
            <person name="Ida S."/>
            <person name="Kurokawa K."/>
            <person name="Ohta H."/>
        </authorList>
    </citation>
    <scope>NUCLEOTIDE SEQUENCE [LARGE SCALE GENOMIC DNA]</scope>
    <source>
        <strain evidence="8 9">NIES-2285</strain>
    </source>
</reference>
<sequence length="404" mass="43898">MARLRGTRRHAVYKLTLEILLLVSFVVLGLLVGWEVRLICSDTLLFRNAKSFIERRIHGQQTSTEEKSGVKEISSTENPKRWILRFKEDTLAEDLPDICRYELHPGQCVYVLQSLNAIVYEGHADDLPSLSRRLEEVLDFYEEDVSLSTQEQLVASGAADLDTTQSLREFAGRVGSAWDAILQKRGVPRDCHGHGTHVAGIAAGSSYGVARGAIVHAVRVVDCEGRGRASDLLLGLQWVLEQQHKVHAEKKERAVVNVSLGAKMMQSINDAVTLLHRAGVPVTVAAGNLNEDACGSSPASASSAVTVGAFDRDKQRAWFSNFGGCVDVFAPGVDIRSAWPGWEEDDVEGEAILSGTSMAAPQVAGALALYLERYPLTSADHAINAVLGNATEDFGEASKWFATS</sequence>
<dbReference type="PROSITE" id="PS00137">
    <property type="entry name" value="SUBTILASE_HIS"/>
    <property type="match status" value="1"/>
</dbReference>
<dbReference type="OMA" id="ANIHMIS"/>
<dbReference type="PRINTS" id="PR00723">
    <property type="entry name" value="SUBTILISIN"/>
</dbReference>
<accession>A0A1Y1HR59</accession>
<evidence type="ECO:0000256" key="1">
    <source>
        <dbReference type="ARBA" id="ARBA00011073"/>
    </source>
</evidence>
<dbReference type="InterPro" id="IPR050131">
    <property type="entry name" value="Peptidase_S8_subtilisin-like"/>
</dbReference>
<dbReference type="GO" id="GO:0005615">
    <property type="term" value="C:extracellular space"/>
    <property type="evidence" value="ECO:0000318"/>
    <property type="project" value="GO_Central"/>
</dbReference>
<comment type="similarity">
    <text evidence="1 5">Belongs to the peptidase S8 family.</text>
</comment>
<proteinExistence type="inferred from homology"/>
<keyword evidence="9" id="KW-1185">Reference proteome</keyword>
<evidence type="ECO:0000256" key="6">
    <source>
        <dbReference type="SAM" id="Phobius"/>
    </source>
</evidence>
<evidence type="ECO:0000256" key="3">
    <source>
        <dbReference type="ARBA" id="ARBA00022801"/>
    </source>
</evidence>
<dbReference type="PANTHER" id="PTHR43806:SF11">
    <property type="entry name" value="CEREVISIN-RELATED"/>
    <property type="match status" value="1"/>
</dbReference>
<dbReference type="InterPro" id="IPR000209">
    <property type="entry name" value="Peptidase_S8/S53_dom"/>
</dbReference>
<dbReference type="PROSITE" id="PS51892">
    <property type="entry name" value="SUBTILASE"/>
    <property type="match status" value="1"/>
</dbReference>
<dbReference type="CDD" id="cd04077">
    <property type="entry name" value="Peptidases_S8_PCSK9_ProteinaseK_like"/>
    <property type="match status" value="1"/>
</dbReference>
<dbReference type="InterPro" id="IPR015500">
    <property type="entry name" value="Peptidase_S8_subtilisin-rel"/>
</dbReference>
<dbReference type="Gene3D" id="3.40.50.200">
    <property type="entry name" value="Peptidase S8/S53 domain"/>
    <property type="match status" value="1"/>
</dbReference>
<evidence type="ECO:0000259" key="7">
    <source>
        <dbReference type="Pfam" id="PF00082"/>
    </source>
</evidence>
<dbReference type="InterPro" id="IPR036852">
    <property type="entry name" value="Peptidase_S8/S53_dom_sf"/>
</dbReference>
<keyword evidence="6" id="KW-1133">Transmembrane helix</keyword>
<dbReference type="GO" id="GO:0006508">
    <property type="term" value="P:proteolysis"/>
    <property type="evidence" value="ECO:0007669"/>
    <property type="project" value="UniProtKB-KW"/>
</dbReference>
<keyword evidence="6" id="KW-0472">Membrane</keyword>
<keyword evidence="6" id="KW-0812">Transmembrane</keyword>
<comment type="caution">
    <text evidence="5">Lacks conserved residue(s) required for the propagation of feature annotation.</text>
</comment>
<dbReference type="Proteomes" id="UP000054558">
    <property type="component" value="Unassembled WGS sequence"/>
</dbReference>
<keyword evidence="2" id="KW-0645">Protease</keyword>
<evidence type="ECO:0000313" key="9">
    <source>
        <dbReference type="Proteomes" id="UP000054558"/>
    </source>
</evidence>
<dbReference type="InterPro" id="IPR022398">
    <property type="entry name" value="Peptidase_S8_His-AS"/>
</dbReference>
<keyword evidence="4" id="KW-0720">Serine protease</keyword>
<gene>
    <name evidence="8" type="ORF">KFL_000710150</name>
</gene>
<evidence type="ECO:0000256" key="2">
    <source>
        <dbReference type="ARBA" id="ARBA00022670"/>
    </source>
</evidence>
<dbReference type="EMBL" id="DF237020">
    <property type="protein sequence ID" value="GAQ81110.1"/>
    <property type="molecule type" value="Genomic_DNA"/>
</dbReference>
<evidence type="ECO:0000256" key="5">
    <source>
        <dbReference type="PROSITE-ProRule" id="PRU01240"/>
    </source>
</evidence>
<dbReference type="OrthoDB" id="206201at2759"/>
<dbReference type="Pfam" id="PF00082">
    <property type="entry name" value="Peptidase_S8"/>
    <property type="match status" value="1"/>
</dbReference>
<dbReference type="GO" id="GO:0004252">
    <property type="term" value="F:serine-type endopeptidase activity"/>
    <property type="evidence" value="ECO:0000318"/>
    <property type="project" value="GO_Central"/>
</dbReference>
<feature type="transmembrane region" description="Helical" evidence="6">
    <location>
        <begin position="12"/>
        <end position="34"/>
    </location>
</feature>
<dbReference type="STRING" id="105231.A0A1Y1HR59"/>
<dbReference type="InterPro" id="IPR023828">
    <property type="entry name" value="Peptidase_S8_Ser-AS"/>
</dbReference>
<feature type="domain" description="Peptidase S8/S53" evidence="7">
    <location>
        <begin position="187"/>
        <end position="391"/>
    </location>
</feature>
<dbReference type="AlphaFoldDB" id="A0A1Y1HR59"/>
<dbReference type="InterPro" id="IPR034193">
    <property type="entry name" value="PCSK9_ProteinaseK-like"/>
</dbReference>
<organism evidence="8 9">
    <name type="scientific">Klebsormidium nitens</name>
    <name type="common">Green alga</name>
    <name type="synonym">Ulothrix nitens</name>
    <dbReference type="NCBI Taxonomy" id="105231"/>
    <lineage>
        <taxon>Eukaryota</taxon>
        <taxon>Viridiplantae</taxon>
        <taxon>Streptophyta</taxon>
        <taxon>Klebsormidiophyceae</taxon>
        <taxon>Klebsormidiales</taxon>
        <taxon>Klebsormidiaceae</taxon>
        <taxon>Klebsormidium</taxon>
    </lineage>
</organism>
<dbReference type="PANTHER" id="PTHR43806">
    <property type="entry name" value="PEPTIDASE S8"/>
    <property type="match status" value="1"/>
</dbReference>
<dbReference type="PROSITE" id="PS00138">
    <property type="entry name" value="SUBTILASE_SER"/>
    <property type="match status" value="1"/>
</dbReference>
<dbReference type="SUPFAM" id="SSF52743">
    <property type="entry name" value="Subtilisin-like"/>
    <property type="match status" value="1"/>
</dbReference>
<keyword evidence="3" id="KW-0378">Hydrolase</keyword>
<evidence type="ECO:0000313" key="8">
    <source>
        <dbReference type="EMBL" id="GAQ81110.1"/>
    </source>
</evidence>
<protein>
    <submittedName>
        <fullName evidence="8">Peptidase s8 and s53 subtilisin kexin sedolisin</fullName>
    </submittedName>
</protein>
<name>A0A1Y1HR59_KLENI</name>